<evidence type="ECO:0000256" key="1">
    <source>
        <dbReference type="ARBA" id="ARBA00004651"/>
    </source>
</evidence>
<keyword evidence="4 12" id="KW-0813">Transport</keyword>
<evidence type="ECO:0000256" key="7">
    <source>
        <dbReference type="ARBA" id="ARBA00022692"/>
    </source>
</evidence>
<keyword evidence="6 12" id="KW-0762">Sugar transport</keyword>
<evidence type="ECO:0000256" key="10">
    <source>
        <dbReference type="ARBA" id="ARBA00023034"/>
    </source>
</evidence>
<comment type="similarity">
    <text evidence="3 12">Belongs to the SWEET sugar transporter family.</text>
</comment>
<dbReference type="FunFam" id="1.20.1280.290:FF:000004">
    <property type="entry name" value="Sugar transporter SWEET"/>
    <property type="match status" value="1"/>
</dbReference>
<comment type="subcellular location">
    <subcellularLocation>
        <location evidence="1 12">Cell membrane</location>
        <topology evidence="1 12">Multi-pass membrane protein</topology>
    </subcellularLocation>
    <subcellularLocation>
        <location evidence="2">Golgi apparatus membrane</location>
        <topology evidence="2">Multi-pass membrane protein</topology>
    </subcellularLocation>
</comment>
<dbReference type="OrthoDB" id="409725at2759"/>
<comment type="function">
    <text evidence="12">Mediates sugar transport across membranes.</text>
</comment>
<dbReference type="AlphaFoldDB" id="A0A8S0ZPX5"/>
<dbReference type="EMBL" id="CADEBC010000483">
    <property type="protein sequence ID" value="CAB3234745.1"/>
    <property type="molecule type" value="Genomic_DNA"/>
</dbReference>
<name>A0A8S0ZPX5_ARCPL</name>
<evidence type="ECO:0000256" key="6">
    <source>
        <dbReference type="ARBA" id="ARBA00022597"/>
    </source>
</evidence>
<comment type="caution">
    <text evidence="13">The sequence shown here is derived from an EMBL/GenBank/DDBJ whole genome shotgun (WGS) entry which is preliminary data.</text>
</comment>
<feature type="transmembrane region" description="Helical" evidence="12">
    <location>
        <begin position="101"/>
        <end position="119"/>
    </location>
</feature>
<feature type="transmembrane region" description="Helical" evidence="12">
    <location>
        <begin position="74"/>
        <end position="94"/>
    </location>
</feature>
<dbReference type="GO" id="GO:0000139">
    <property type="term" value="C:Golgi membrane"/>
    <property type="evidence" value="ECO:0007669"/>
    <property type="project" value="UniProtKB-SubCell"/>
</dbReference>
<dbReference type="InterPro" id="IPR004316">
    <property type="entry name" value="SWEET_rpt"/>
</dbReference>
<dbReference type="Proteomes" id="UP000494106">
    <property type="component" value="Unassembled WGS sequence"/>
</dbReference>
<keyword evidence="9 12" id="KW-1133">Transmembrane helix</keyword>
<keyword evidence="10" id="KW-0333">Golgi apparatus</keyword>
<reference evidence="13 14" key="1">
    <citation type="submission" date="2020-04" db="EMBL/GenBank/DDBJ databases">
        <authorList>
            <person name="Wallbank WR R."/>
            <person name="Pardo Diaz C."/>
            <person name="Kozak K."/>
            <person name="Martin S."/>
            <person name="Jiggins C."/>
            <person name="Moest M."/>
            <person name="Warren A I."/>
            <person name="Byers J.R.P. K."/>
            <person name="Montejo-Kovacevich G."/>
            <person name="Yen C E."/>
        </authorList>
    </citation>
    <scope>NUCLEOTIDE SEQUENCE [LARGE SCALE GENOMIC DNA]</scope>
</reference>
<dbReference type="PANTHER" id="PTHR10791:SF5">
    <property type="entry name" value="SUGAR TRANSPORTER SWEET"/>
    <property type="match status" value="1"/>
</dbReference>
<proteinExistence type="inferred from homology"/>
<sequence>MDALANVLQPYKVIVGQVTTLVTVIQMLSGTFLCWDIYNQGSTRGVAITPLLGGLVLNILNVKYGYIIRDDPSIQVSLLGTFLHLIYSVFYFQYTNEKMKVWMQFGLCSILSTVLIGYTQIEDPGLVEDRFGWIITVIFLTLIASPLSGLKTVIKNQSTEGMPFPIILSGAIVSFAWLVYGFILRNDLIVIQNIVALLLSSVQLLLFVIYPSKPKGKAKKTN</sequence>
<keyword evidence="7 12" id="KW-0812">Transmembrane</keyword>
<evidence type="ECO:0000256" key="5">
    <source>
        <dbReference type="ARBA" id="ARBA00022475"/>
    </source>
</evidence>
<dbReference type="Gene3D" id="1.20.1280.290">
    <property type="match status" value="2"/>
</dbReference>
<protein>
    <recommendedName>
        <fullName evidence="12">Sugar transporter SWEET</fullName>
    </recommendedName>
</protein>
<keyword evidence="11 12" id="KW-0472">Membrane</keyword>
<evidence type="ECO:0000256" key="11">
    <source>
        <dbReference type="ARBA" id="ARBA00023136"/>
    </source>
</evidence>
<accession>A0A8S0ZPX5</accession>
<keyword evidence="8" id="KW-0677">Repeat</keyword>
<organism evidence="13 14">
    <name type="scientific">Arctia plantaginis</name>
    <name type="common">Wood tiger moth</name>
    <name type="synonym">Phalaena plantaginis</name>
    <dbReference type="NCBI Taxonomy" id="874455"/>
    <lineage>
        <taxon>Eukaryota</taxon>
        <taxon>Metazoa</taxon>
        <taxon>Ecdysozoa</taxon>
        <taxon>Arthropoda</taxon>
        <taxon>Hexapoda</taxon>
        <taxon>Insecta</taxon>
        <taxon>Pterygota</taxon>
        <taxon>Neoptera</taxon>
        <taxon>Endopterygota</taxon>
        <taxon>Lepidoptera</taxon>
        <taxon>Glossata</taxon>
        <taxon>Ditrysia</taxon>
        <taxon>Noctuoidea</taxon>
        <taxon>Erebidae</taxon>
        <taxon>Arctiinae</taxon>
        <taxon>Arctia</taxon>
    </lineage>
</organism>
<evidence type="ECO:0000256" key="2">
    <source>
        <dbReference type="ARBA" id="ARBA00004653"/>
    </source>
</evidence>
<dbReference type="InterPro" id="IPR047664">
    <property type="entry name" value="SWEET"/>
</dbReference>
<dbReference type="GO" id="GO:0005886">
    <property type="term" value="C:plasma membrane"/>
    <property type="evidence" value="ECO:0007669"/>
    <property type="project" value="UniProtKB-SubCell"/>
</dbReference>
<evidence type="ECO:0000256" key="4">
    <source>
        <dbReference type="ARBA" id="ARBA00022448"/>
    </source>
</evidence>
<dbReference type="GO" id="GO:0051119">
    <property type="term" value="F:sugar transmembrane transporter activity"/>
    <property type="evidence" value="ECO:0007669"/>
    <property type="project" value="InterPro"/>
</dbReference>
<feature type="transmembrane region" description="Helical" evidence="12">
    <location>
        <begin position="47"/>
        <end position="68"/>
    </location>
</feature>
<evidence type="ECO:0000256" key="9">
    <source>
        <dbReference type="ARBA" id="ARBA00022989"/>
    </source>
</evidence>
<feature type="transmembrane region" description="Helical" evidence="12">
    <location>
        <begin position="14"/>
        <end position="35"/>
    </location>
</feature>
<keyword evidence="14" id="KW-1185">Reference proteome</keyword>
<evidence type="ECO:0000313" key="13">
    <source>
        <dbReference type="EMBL" id="CAB3234745.1"/>
    </source>
</evidence>
<gene>
    <name evidence="13" type="ORF">APLA_LOCUS5769</name>
</gene>
<evidence type="ECO:0000313" key="14">
    <source>
        <dbReference type="Proteomes" id="UP000494106"/>
    </source>
</evidence>
<evidence type="ECO:0000256" key="12">
    <source>
        <dbReference type="RuleBase" id="RU910715"/>
    </source>
</evidence>
<evidence type="ECO:0000256" key="3">
    <source>
        <dbReference type="ARBA" id="ARBA00007809"/>
    </source>
</evidence>
<feature type="transmembrane region" description="Helical" evidence="12">
    <location>
        <begin position="131"/>
        <end position="150"/>
    </location>
</feature>
<dbReference type="PANTHER" id="PTHR10791">
    <property type="entry name" value="RAG1-ACTIVATING PROTEIN 1"/>
    <property type="match status" value="1"/>
</dbReference>
<feature type="transmembrane region" description="Helical" evidence="12">
    <location>
        <begin position="189"/>
        <end position="210"/>
    </location>
</feature>
<feature type="transmembrane region" description="Helical" evidence="12">
    <location>
        <begin position="162"/>
        <end position="183"/>
    </location>
</feature>
<evidence type="ECO:0000256" key="8">
    <source>
        <dbReference type="ARBA" id="ARBA00022737"/>
    </source>
</evidence>
<keyword evidence="5" id="KW-1003">Cell membrane</keyword>
<dbReference type="Pfam" id="PF03083">
    <property type="entry name" value="MtN3_slv"/>
    <property type="match status" value="2"/>
</dbReference>